<keyword evidence="1" id="KW-0732">Signal</keyword>
<dbReference type="EMBL" id="JACCBG010000001">
    <property type="protein sequence ID" value="NYD43895.1"/>
    <property type="molecule type" value="Genomic_DNA"/>
</dbReference>
<feature type="domain" description="FAS1" evidence="2">
    <location>
        <begin position="43"/>
        <end position="206"/>
    </location>
</feature>
<protein>
    <submittedName>
        <fullName evidence="3">Putative surface protein with fasciclin (FAS1) repeats</fullName>
    </submittedName>
</protein>
<evidence type="ECO:0000313" key="4">
    <source>
        <dbReference type="Proteomes" id="UP000535511"/>
    </source>
</evidence>
<feature type="signal peptide" evidence="1">
    <location>
        <begin position="1"/>
        <end position="20"/>
    </location>
</feature>
<dbReference type="InterPro" id="IPR000782">
    <property type="entry name" value="FAS1_domain"/>
</dbReference>
<dbReference type="AlphaFoldDB" id="A0A7Y9EAL0"/>
<sequence>MKPRLTAAAAALLLTGTALATPGPAQAAARPGAGDRSLATVLAADGHHFDKNPHDFDVLDKLVTRVLTRKPDSRLAILTDGSRRLTAFLPTDGAMRRTISDINDRHYGSERQVFRGIWSTAGLRGTERVLLYHLVRGATLTYAQARKAAPTSLRTMQGGSVDVRKRHGRLLLHDHNPASPNARVIPALRDINAGNRQIAHGISWVISPD</sequence>
<evidence type="ECO:0000313" key="3">
    <source>
        <dbReference type="EMBL" id="NYD43895.1"/>
    </source>
</evidence>
<comment type="caution">
    <text evidence="3">The sequence shown here is derived from an EMBL/GenBank/DDBJ whole genome shotgun (WGS) entry which is preliminary data.</text>
</comment>
<reference evidence="3 4" key="1">
    <citation type="submission" date="2020-07" db="EMBL/GenBank/DDBJ databases">
        <title>Sequencing the genomes of 1000 actinobacteria strains.</title>
        <authorList>
            <person name="Klenk H.-P."/>
        </authorList>
    </citation>
    <scope>NUCLEOTIDE SEQUENCE [LARGE SCALE GENOMIC DNA]</scope>
    <source>
        <strain evidence="3 4">DSM 21350</strain>
    </source>
</reference>
<keyword evidence="4" id="KW-1185">Reference proteome</keyword>
<dbReference type="Pfam" id="PF02469">
    <property type="entry name" value="Fasciclin"/>
    <property type="match status" value="1"/>
</dbReference>
<dbReference type="RefSeq" id="WP_179665360.1">
    <property type="nucleotide sequence ID" value="NZ_JACCBG010000001.1"/>
</dbReference>
<name>A0A7Y9EAL0_9ACTN</name>
<organism evidence="3 4">
    <name type="scientific">Nocardioides panaciterrulae</name>
    <dbReference type="NCBI Taxonomy" id="661492"/>
    <lineage>
        <taxon>Bacteria</taxon>
        <taxon>Bacillati</taxon>
        <taxon>Actinomycetota</taxon>
        <taxon>Actinomycetes</taxon>
        <taxon>Propionibacteriales</taxon>
        <taxon>Nocardioidaceae</taxon>
        <taxon>Nocardioides</taxon>
    </lineage>
</organism>
<dbReference type="InterPro" id="IPR036378">
    <property type="entry name" value="FAS1_dom_sf"/>
</dbReference>
<evidence type="ECO:0000259" key="2">
    <source>
        <dbReference type="PROSITE" id="PS50213"/>
    </source>
</evidence>
<dbReference type="SUPFAM" id="SSF82153">
    <property type="entry name" value="FAS1 domain"/>
    <property type="match status" value="1"/>
</dbReference>
<proteinExistence type="predicted"/>
<dbReference type="PROSITE" id="PS50213">
    <property type="entry name" value="FAS1"/>
    <property type="match status" value="1"/>
</dbReference>
<evidence type="ECO:0000256" key="1">
    <source>
        <dbReference type="SAM" id="SignalP"/>
    </source>
</evidence>
<dbReference type="Proteomes" id="UP000535511">
    <property type="component" value="Unassembled WGS sequence"/>
</dbReference>
<dbReference type="Gene3D" id="2.30.180.10">
    <property type="entry name" value="FAS1 domain"/>
    <property type="match status" value="1"/>
</dbReference>
<gene>
    <name evidence="3" type="ORF">BJZ21_003978</name>
</gene>
<feature type="chain" id="PRO_5038340741" evidence="1">
    <location>
        <begin position="21"/>
        <end position="209"/>
    </location>
</feature>
<accession>A0A7Y9EAL0</accession>